<reference evidence="3" key="3">
    <citation type="submission" date="2020-10" db="UniProtKB">
        <authorList>
            <consortium name="WormBaseParasite"/>
        </authorList>
    </citation>
    <scope>IDENTIFICATION</scope>
</reference>
<reference evidence="1" key="2">
    <citation type="submission" date="2014-06" db="EMBL/GenBank/DDBJ databases">
        <authorList>
            <person name="Aslett M."/>
        </authorList>
    </citation>
    <scope>NUCLEOTIDE SEQUENCE</scope>
</reference>
<evidence type="ECO:0000313" key="3">
    <source>
        <dbReference type="WBParaSite" id="EgrG_000758200"/>
    </source>
</evidence>
<reference evidence="1 2" key="1">
    <citation type="journal article" date="2013" name="Nature">
        <title>The genomes of four tapeworm species reveal adaptations to parasitism.</title>
        <authorList>
            <person name="Tsai I.J."/>
            <person name="Zarowiecki M."/>
            <person name="Holroyd N."/>
            <person name="Garciarrubio A."/>
            <person name="Sanchez-Flores A."/>
            <person name="Brooks K.L."/>
            <person name="Tracey A."/>
            <person name="Bobes R.J."/>
            <person name="Fragoso G."/>
            <person name="Sciutto E."/>
            <person name="Aslett M."/>
            <person name="Beasley H."/>
            <person name="Bennett H.M."/>
            <person name="Cai J."/>
            <person name="Camicia F."/>
            <person name="Clark R."/>
            <person name="Cucher M."/>
            <person name="De Silva N."/>
            <person name="Day T.A."/>
            <person name="Deplazes P."/>
            <person name="Estrada K."/>
            <person name="Fernandez C."/>
            <person name="Holland P.W."/>
            <person name="Hou J."/>
            <person name="Hu S."/>
            <person name="Huckvale T."/>
            <person name="Hung S.S."/>
            <person name="Kamenetzky L."/>
            <person name="Keane J.A."/>
            <person name="Kiss F."/>
            <person name="Koziol U."/>
            <person name="Lambert O."/>
            <person name="Liu K."/>
            <person name="Luo X."/>
            <person name="Luo Y."/>
            <person name="Macchiaroli N."/>
            <person name="Nichol S."/>
            <person name="Paps J."/>
            <person name="Parkinson J."/>
            <person name="Pouchkina-Stantcheva N."/>
            <person name="Riddiford N."/>
            <person name="Rosenzvit M."/>
            <person name="Salinas G."/>
            <person name="Wasmuth J.D."/>
            <person name="Zamanian M."/>
            <person name="Zheng Y."/>
            <person name="Cai X."/>
            <person name="Soberon X."/>
            <person name="Olson P.D."/>
            <person name="Laclette J.P."/>
            <person name="Brehm K."/>
            <person name="Berriman M."/>
            <person name="Garciarrubio A."/>
            <person name="Bobes R.J."/>
            <person name="Fragoso G."/>
            <person name="Sanchez-Flores A."/>
            <person name="Estrada K."/>
            <person name="Cevallos M.A."/>
            <person name="Morett E."/>
            <person name="Gonzalez V."/>
            <person name="Portillo T."/>
            <person name="Ochoa-Leyva A."/>
            <person name="Jose M.V."/>
            <person name="Sciutto E."/>
            <person name="Landa A."/>
            <person name="Jimenez L."/>
            <person name="Valdes V."/>
            <person name="Carrero J.C."/>
            <person name="Larralde C."/>
            <person name="Morales-Montor J."/>
            <person name="Limon-Lason J."/>
            <person name="Soberon X."/>
            <person name="Laclette J.P."/>
        </authorList>
    </citation>
    <scope>NUCLEOTIDE SEQUENCE [LARGE SCALE GENOMIC DNA]</scope>
</reference>
<sequence>MLWRVQLLRIHSNKSPTPTPVLYPLHHLSLALMCVRVCFSVCLLTFVSHSLISPFSLAYNVITTRA</sequence>
<evidence type="ECO:0000313" key="1">
    <source>
        <dbReference type="EMBL" id="CDS15186.1"/>
    </source>
</evidence>
<proteinExistence type="predicted"/>
<evidence type="ECO:0000313" key="2">
    <source>
        <dbReference type="Proteomes" id="UP000492820"/>
    </source>
</evidence>
<name>A0A068W6X8_ECHGR</name>
<accession>A0A068W6X8</accession>
<gene>
    <name evidence="1" type="ORF">EgrG_000758200</name>
</gene>
<dbReference type="EMBL" id="LK028576">
    <property type="protein sequence ID" value="CDS15186.1"/>
    <property type="molecule type" value="Genomic_DNA"/>
</dbReference>
<dbReference type="Proteomes" id="UP000492820">
    <property type="component" value="Unassembled WGS sequence"/>
</dbReference>
<dbReference type="WBParaSite" id="EgrG_000758200">
    <property type="protein sequence ID" value="EgrG_000758200"/>
    <property type="gene ID" value="EgrG_000758200"/>
</dbReference>
<organism evidence="1">
    <name type="scientific">Echinococcus granulosus</name>
    <name type="common">Hydatid tapeworm</name>
    <dbReference type="NCBI Taxonomy" id="6210"/>
    <lineage>
        <taxon>Eukaryota</taxon>
        <taxon>Metazoa</taxon>
        <taxon>Spiralia</taxon>
        <taxon>Lophotrochozoa</taxon>
        <taxon>Platyhelminthes</taxon>
        <taxon>Cestoda</taxon>
        <taxon>Eucestoda</taxon>
        <taxon>Cyclophyllidea</taxon>
        <taxon>Taeniidae</taxon>
        <taxon>Echinococcus</taxon>
        <taxon>Echinococcus granulosus group</taxon>
    </lineage>
</organism>
<protein>
    <submittedName>
        <fullName evidence="1 3">Expressed protein</fullName>
    </submittedName>
</protein>
<dbReference type="AlphaFoldDB" id="A0A068W6X8"/>